<dbReference type="GeneID" id="58003644"/>
<dbReference type="Proteomes" id="UP000028012">
    <property type="component" value="Unassembled WGS sequence"/>
</dbReference>
<dbReference type="Gene3D" id="3.40.50.1110">
    <property type="entry name" value="SGNH hydrolase"/>
    <property type="match status" value="2"/>
</dbReference>
<evidence type="ECO:0000313" key="5">
    <source>
        <dbReference type="EMBL" id="KGE50502.1"/>
    </source>
</evidence>
<dbReference type="PANTHER" id="PTHR22901:SF0">
    <property type="entry name" value="SIALATE O-ACETYLESTERASE"/>
    <property type="match status" value="1"/>
</dbReference>
<keyword evidence="1" id="KW-0378">Hydrolase</keyword>
<dbReference type="GO" id="GO:0005975">
    <property type="term" value="P:carbohydrate metabolic process"/>
    <property type="evidence" value="ECO:0007669"/>
    <property type="project" value="TreeGrafter"/>
</dbReference>
<dbReference type="SUPFAM" id="SSF52266">
    <property type="entry name" value="SGNH hydrolase"/>
    <property type="match status" value="1"/>
</dbReference>
<dbReference type="PANTHER" id="PTHR22901">
    <property type="entry name" value="SIALATE O-ACETYLESTERASE"/>
    <property type="match status" value="1"/>
</dbReference>
<gene>
    <name evidence="5" type="ORF">GW15_0220430</name>
</gene>
<feature type="domain" description="Sialate O-acetylesterase" evidence="3">
    <location>
        <begin position="405"/>
        <end position="470"/>
    </location>
</feature>
<accession>A0A098PXQ9</accession>
<proteinExistence type="predicted"/>
<keyword evidence="2" id="KW-0326">Glycosidase</keyword>
<dbReference type="InterPro" id="IPR025300">
    <property type="entry name" value="BetaGal_jelly_roll_dom"/>
</dbReference>
<evidence type="ECO:0000259" key="4">
    <source>
        <dbReference type="Pfam" id="PF13364"/>
    </source>
</evidence>
<feature type="domain" description="Sialate O-acetylesterase" evidence="3">
    <location>
        <begin position="106"/>
        <end position="208"/>
    </location>
</feature>
<dbReference type="InterPro" id="IPR013783">
    <property type="entry name" value="Ig-like_fold"/>
</dbReference>
<reference evidence="5 6" key="1">
    <citation type="submission" date="2014-09" db="EMBL/GenBank/DDBJ databases">
        <title>A draft genome sequence for Xanthomonas axonopodis pv. vasculorum NCPPB 900.</title>
        <authorList>
            <person name="Harrison J."/>
            <person name="Studholme D.J."/>
        </authorList>
    </citation>
    <scope>NUCLEOTIDE SEQUENCE [LARGE SCALE GENOMIC DNA]</scope>
    <source>
        <strain evidence="5 6">NCPPB 900</strain>
    </source>
</reference>
<dbReference type="HOGENOM" id="CLU_015150_2_0_6"/>
<dbReference type="InterPro" id="IPR005181">
    <property type="entry name" value="SASA"/>
</dbReference>
<dbReference type="RefSeq" id="WP_042824368.1">
    <property type="nucleotide sequence ID" value="NZ_CP053649.1"/>
</dbReference>
<sequence length="638" mass="68553">MTASFVRRDCLLGLVLASPCAWAVPTLPLLLADGAVLQRDQPMPVWGWSSPNAAITVSLDGKRATAKADATGQWKVELPAHAAGGPYVLRVQGDGGELQVRDVLVGDVWLSSGQSNMEWPLAQASDGPQAVAAANDAQLRHFKVPKSWSVQPQARLTGGEWKAATPANAGEFTAVGYFFAKELRASTGVPIGIVNSTWGGSAIEAWMDAVSLGLSADQNQGAIEAIKQRDAAAQAATGKRIARWPKVEGEMLQWREAAFDDSDWDSIPVTKQWESSGYDGMDGIAWCRTTMTLSAAEAKAGITLGVGQIDDSDTTYVNGQQVGSTEKQWNLPRVYPVPATALKAGVNHIAVRVEDLSGGGGMHGPDEQRFVQTSTGAKRALGGWKFRPAAVRVSLGDNKNQLPTLLYNQMIHPLQPFPVKGVIWYQGETNATDTGAVKYREQFAAMIQQWRAERGDKTLPFLWVQLANFKAGGDAGELSPWALLRESQSKTLALLATGQAVIIDIGNPTDIHPANKRDVGHRLVLAARHVAYGEELVYSAPVFKRARFDGGKAVLSFDLQGSALQVRGGGAVQGFRIAGADQRFHPATAQIEGDRVIVRSDAVAAPVAVRYGWSENPDDANLINRDALPVSPFRPDTW</sequence>
<feature type="domain" description="Beta-galactosidase jelly roll" evidence="4">
    <location>
        <begin position="250"/>
        <end position="355"/>
    </location>
</feature>
<dbReference type="Pfam" id="PF03629">
    <property type="entry name" value="SASA"/>
    <property type="match status" value="2"/>
</dbReference>
<dbReference type="GO" id="GO:0004553">
    <property type="term" value="F:hydrolase activity, hydrolyzing O-glycosyl compounds"/>
    <property type="evidence" value="ECO:0007669"/>
    <property type="project" value="UniProtKB-ARBA"/>
</dbReference>
<dbReference type="AlphaFoldDB" id="A0A098PXQ9"/>
<dbReference type="GO" id="GO:0001681">
    <property type="term" value="F:sialate O-acetylesterase activity"/>
    <property type="evidence" value="ECO:0007669"/>
    <property type="project" value="InterPro"/>
</dbReference>
<evidence type="ECO:0000256" key="1">
    <source>
        <dbReference type="ARBA" id="ARBA00022801"/>
    </source>
</evidence>
<name>A0A098PXQ9_9XANT</name>
<evidence type="ECO:0000313" key="6">
    <source>
        <dbReference type="Proteomes" id="UP000028012"/>
    </source>
</evidence>
<dbReference type="InterPro" id="IPR036514">
    <property type="entry name" value="SGNH_hydro_sf"/>
</dbReference>
<dbReference type="Gene3D" id="2.60.40.10">
    <property type="entry name" value="Immunoglobulins"/>
    <property type="match status" value="1"/>
</dbReference>
<dbReference type="eggNOG" id="COG3250">
    <property type="taxonomic scope" value="Bacteria"/>
</dbReference>
<organism evidence="5 6">
    <name type="scientific">Xanthomonas axonopodis pv. vasculorum</name>
    <dbReference type="NCBI Taxonomy" id="325777"/>
    <lineage>
        <taxon>Bacteria</taxon>
        <taxon>Pseudomonadati</taxon>
        <taxon>Pseudomonadota</taxon>
        <taxon>Gammaproteobacteria</taxon>
        <taxon>Lysobacterales</taxon>
        <taxon>Lysobacteraceae</taxon>
        <taxon>Xanthomonas</taxon>
    </lineage>
</organism>
<dbReference type="EMBL" id="JPHD02000127">
    <property type="protein sequence ID" value="KGE50502.1"/>
    <property type="molecule type" value="Genomic_DNA"/>
</dbReference>
<dbReference type="Pfam" id="PF13364">
    <property type="entry name" value="BetaGal_ABD2"/>
    <property type="match status" value="1"/>
</dbReference>
<evidence type="ECO:0000259" key="3">
    <source>
        <dbReference type="Pfam" id="PF03629"/>
    </source>
</evidence>
<evidence type="ECO:0000256" key="2">
    <source>
        <dbReference type="ARBA" id="ARBA00023295"/>
    </source>
</evidence>
<dbReference type="STRING" id="325777.GW15_0220430"/>
<dbReference type="SUPFAM" id="SSF49785">
    <property type="entry name" value="Galactose-binding domain-like"/>
    <property type="match status" value="1"/>
</dbReference>
<comment type="caution">
    <text evidence="5">The sequence shown here is derived from an EMBL/GenBank/DDBJ whole genome shotgun (WGS) entry which is preliminary data.</text>
</comment>
<dbReference type="InterPro" id="IPR039329">
    <property type="entry name" value="SIAE"/>
</dbReference>
<protein>
    <submittedName>
        <fullName evidence="5">9-O-acetylesterase</fullName>
    </submittedName>
</protein>
<dbReference type="InterPro" id="IPR008979">
    <property type="entry name" value="Galactose-bd-like_sf"/>
</dbReference>